<comment type="caution">
    <text evidence="2">The sequence shown here is derived from an EMBL/GenBank/DDBJ whole genome shotgun (WGS) entry which is preliminary data.</text>
</comment>
<name>A0AAD3S1Y4_NEPGR</name>
<accession>A0AAD3S1Y4</accession>
<dbReference type="EMBL" id="BSYO01000004">
    <property type="protein sequence ID" value="GMH02958.1"/>
    <property type="molecule type" value="Genomic_DNA"/>
</dbReference>
<evidence type="ECO:0000313" key="3">
    <source>
        <dbReference type="Proteomes" id="UP001279734"/>
    </source>
</evidence>
<gene>
    <name evidence="2" type="ORF">Nepgr_004797</name>
</gene>
<evidence type="ECO:0000313" key="2">
    <source>
        <dbReference type="EMBL" id="GMH02958.1"/>
    </source>
</evidence>
<organism evidence="2 3">
    <name type="scientific">Nepenthes gracilis</name>
    <name type="common">Slender pitcher plant</name>
    <dbReference type="NCBI Taxonomy" id="150966"/>
    <lineage>
        <taxon>Eukaryota</taxon>
        <taxon>Viridiplantae</taxon>
        <taxon>Streptophyta</taxon>
        <taxon>Embryophyta</taxon>
        <taxon>Tracheophyta</taxon>
        <taxon>Spermatophyta</taxon>
        <taxon>Magnoliopsida</taxon>
        <taxon>eudicotyledons</taxon>
        <taxon>Gunneridae</taxon>
        <taxon>Pentapetalae</taxon>
        <taxon>Caryophyllales</taxon>
        <taxon>Nepenthaceae</taxon>
        <taxon>Nepenthes</taxon>
    </lineage>
</organism>
<dbReference type="AlphaFoldDB" id="A0AAD3S1Y4"/>
<feature type="compositionally biased region" description="Basic and acidic residues" evidence="1">
    <location>
        <begin position="7"/>
        <end position="26"/>
    </location>
</feature>
<proteinExistence type="predicted"/>
<evidence type="ECO:0000256" key="1">
    <source>
        <dbReference type="SAM" id="MobiDB-lite"/>
    </source>
</evidence>
<sequence length="105" mass="12320">MYNHRRGQAEARRNDSQKERNQELEKPMISNCISNSKRAELFQQGGDESVLSSKFSESHALRLEIRELIAIGFLLKYRQRTTILMVKTGSLRQCYLTKKLRKTFI</sequence>
<keyword evidence="3" id="KW-1185">Reference proteome</keyword>
<feature type="region of interest" description="Disordered" evidence="1">
    <location>
        <begin position="1"/>
        <end position="26"/>
    </location>
</feature>
<dbReference type="Proteomes" id="UP001279734">
    <property type="component" value="Unassembled WGS sequence"/>
</dbReference>
<reference evidence="2" key="1">
    <citation type="submission" date="2023-05" db="EMBL/GenBank/DDBJ databases">
        <title>Nepenthes gracilis genome sequencing.</title>
        <authorList>
            <person name="Fukushima K."/>
        </authorList>
    </citation>
    <scope>NUCLEOTIDE SEQUENCE</scope>
    <source>
        <strain evidence="2">SING2019-196</strain>
    </source>
</reference>
<protein>
    <submittedName>
        <fullName evidence="2">Uncharacterized protein</fullName>
    </submittedName>
</protein>